<sequence length="348" mass="37845">MDDKSTKRGVVVGIFVFIGLLIFVAGILILGGQKKTFMSSLGVVAVFHDIGGLNKGDNVWYSGVKVGTIKSISFMGHDRILVKMQIDKRSREFIHKDVIAKVSSDGLVGNKIIALAGGTAGVPAVEDGDTIAVATAISSDELLETLQVNNKSLVEITGNLKTITKKIADGEGSLGRLISSDTVYNDLKGTIASLQTTAQNTRRLTENLTDYTSKLQRKGTLAGDLVSDTVVFARLRSSMGRIESASKGIDSVMHNLQSASASVNDNLQSDKTPAGLLLNDEKTAESLKTTIRNLQSSTYKLDENMEALQHNFLLRGFFRRRDKAERKEQQRLEKEAEKQRKDSARAAQ</sequence>
<evidence type="ECO:0000256" key="1">
    <source>
        <dbReference type="SAM" id="MobiDB-lite"/>
    </source>
</evidence>
<dbReference type="PANTHER" id="PTHR33371">
    <property type="entry name" value="INTERMEMBRANE PHOSPHOLIPID TRANSPORT SYSTEM BINDING PROTEIN MLAD-RELATED"/>
    <property type="match status" value="1"/>
</dbReference>
<feature type="transmembrane region" description="Helical" evidence="2">
    <location>
        <begin position="12"/>
        <end position="31"/>
    </location>
</feature>
<evidence type="ECO:0000256" key="2">
    <source>
        <dbReference type="SAM" id="Phobius"/>
    </source>
</evidence>
<feature type="domain" description="Mce/MlaD" evidence="3">
    <location>
        <begin position="43"/>
        <end position="117"/>
    </location>
</feature>
<keyword evidence="5" id="KW-1185">Reference proteome</keyword>
<dbReference type="InterPro" id="IPR003399">
    <property type="entry name" value="Mce/MlaD"/>
</dbReference>
<evidence type="ECO:0000259" key="3">
    <source>
        <dbReference type="Pfam" id="PF02470"/>
    </source>
</evidence>
<dbReference type="Proteomes" id="UP001485459">
    <property type="component" value="Chromosome"/>
</dbReference>
<evidence type="ECO:0000313" key="5">
    <source>
        <dbReference type="Proteomes" id="UP001485459"/>
    </source>
</evidence>
<proteinExistence type="predicted"/>
<evidence type="ECO:0000313" key="4">
    <source>
        <dbReference type="EMBL" id="WZN41122.1"/>
    </source>
</evidence>
<gene>
    <name evidence="4" type="ORF">WJU16_24470</name>
</gene>
<feature type="region of interest" description="Disordered" evidence="1">
    <location>
        <begin position="324"/>
        <end position="348"/>
    </location>
</feature>
<dbReference type="RefSeq" id="WP_341835981.1">
    <property type="nucleotide sequence ID" value="NZ_CP149822.1"/>
</dbReference>
<dbReference type="EMBL" id="CP149822">
    <property type="protein sequence ID" value="WZN41122.1"/>
    <property type="molecule type" value="Genomic_DNA"/>
</dbReference>
<organism evidence="4 5">
    <name type="scientific">Chitinophaga pollutisoli</name>
    <dbReference type="NCBI Taxonomy" id="3133966"/>
    <lineage>
        <taxon>Bacteria</taxon>
        <taxon>Pseudomonadati</taxon>
        <taxon>Bacteroidota</taxon>
        <taxon>Chitinophagia</taxon>
        <taxon>Chitinophagales</taxon>
        <taxon>Chitinophagaceae</taxon>
        <taxon>Chitinophaga</taxon>
    </lineage>
</organism>
<name>A0ABZ2YP69_9BACT</name>
<keyword evidence="2" id="KW-1133">Transmembrane helix</keyword>
<protein>
    <submittedName>
        <fullName evidence="4">MlaD family protein</fullName>
    </submittedName>
</protein>
<keyword evidence="2" id="KW-0472">Membrane</keyword>
<reference evidence="5" key="1">
    <citation type="submission" date="2024-03" db="EMBL/GenBank/DDBJ databases">
        <title>Chitinophaga horti sp. nov., isolated from garden soil.</title>
        <authorList>
            <person name="Lee D.S."/>
            <person name="Han D.M."/>
            <person name="Baek J.H."/>
            <person name="Choi D.G."/>
            <person name="Jeon J.H."/>
            <person name="Jeon C.O."/>
        </authorList>
    </citation>
    <scope>NUCLEOTIDE SEQUENCE [LARGE SCALE GENOMIC DNA]</scope>
    <source>
        <strain evidence="5">GPA1</strain>
    </source>
</reference>
<accession>A0ABZ2YP69</accession>
<dbReference type="Pfam" id="PF02470">
    <property type="entry name" value="MlaD"/>
    <property type="match status" value="1"/>
</dbReference>
<dbReference type="InterPro" id="IPR052336">
    <property type="entry name" value="MlaD_Phospholipid_Transporter"/>
</dbReference>
<dbReference type="PANTHER" id="PTHR33371:SF4">
    <property type="entry name" value="INTERMEMBRANE PHOSPHOLIPID TRANSPORT SYSTEM BINDING PROTEIN MLAD"/>
    <property type="match status" value="1"/>
</dbReference>
<keyword evidence="2" id="KW-0812">Transmembrane</keyword>